<dbReference type="GeneID" id="9589524"/>
<dbReference type="OrthoDB" id="10434986at2759"/>
<dbReference type="InParanoid" id="D8PM32"/>
<evidence type="ECO:0000313" key="1">
    <source>
        <dbReference type="EMBL" id="EFJ03445.1"/>
    </source>
</evidence>
<dbReference type="Gene3D" id="3.80.10.10">
    <property type="entry name" value="Ribonuclease Inhibitor"/>
    <property type="match status" value="1"/>
</dbReference>
<dbReference type="AlphaFoldDB" id="D8PM32"/>
<feature type="non-terminal residue" evidence="1">
    <location>
        <position position="325"/>
    </location>
</feature>
<dbReference type="SUPFAM" id="SSF52047">
    <property type="entry name" value="RNI-like"/>
    <property type="match status" value="1"/>
</dbReference>
<accession>D8PM32</accession>
<name>D8PM32_SCHCM</name>
<sequence>MVDICAPEPCDTANLKRCIRYSSGLPLTMRLHERPYALPYTRAIIAQACRNFMRTVASVASRWQEISILSLNESLALEELLEPLLSVPVDAYRCPQRATMWRWDAGTNGPVTVRLWEMFFASPSIRTAQWFAVSLHVPSHALSKLTHIGANHIPPEKILELLRHCPQVEVFQVTPNRTIQGNYLCTDVVPALPAPISLPRLRQLMLSHMPVWTNFFDSITAPRLDRLDIAYSGVQASAIECMLMRSRARLSMLAFRYLYKGTTDGCAALLRSSPLRHLRILFYEVSSKEGEGVIEDFDPAPVLPSQCGLITDDFEYAEHTYTLLS</sequence>
<protein>
    <recommendedName>
        <fullName evidence="3">F-box domain-containing protein</fullName>
    </recommendedName>
</protein>
<dbReference type="EMBL" id="GL377302">
    <property type="protein sequence ID" value="EFJ03445.1"/>
    <property type="molecule type" value="Genomic_DNA"/>
</dbReference>
<dbReference type="VEuPathDB" id="FungiDB:SCHCODRAFT_02177657"/>
<evidence type="ECO:0008006" key="3">
    <source>
        <dbReference type="Google" id="ProtNLM"/>
    </source>
</evidence>
<dbReference type="HOGENOM" id="CLU_048631_0_0_1"/>
<gene>
    <name evidence="1" type="ORF">SCHCODRAFT_103426</name>
</gene>
<keyword evidence="2" id="KW-1185">Reference proteome</keyword>
<organism evidence="2">
    <name type="scientific">Schizophyllum commune (strain H4-8 / FGSC 9210)</name>
    <name type="common">Split gill fungus</name>
    <dbReference type="NCBI Taxonomy" id="578458"/>
    <lineage>
        <taxon>Eukaryota</taxon>
        <taxon>Fungi</taxon>
        <taxon>Dikarya</taxon>
        <taxon>Basidiomycota</taxon>
        <taxon>Agaricomycotina</taxon>
        <taxon>Agaricomycetes</taxon>
        <taxon>Agaricomycetidae</taxon>
        <taxon>Agaricales</taxon>
        <taxon>Schizophyllaceae</taxon>
        <taxon>Schizophyllum</taxon>
    </lineage>
</organism>
<dbReference type="Proteomes" id="UP000007431">
    <property type="component" value="Unassembled WGS sequence"/>
</dbReference>
<dbReference type="KEGG" id="scm:SCHCO_02177657"/>
<reference evidence="1 2" key="1">
    <citation type="journal article" date="2010" name="Nat. Biotechnol.">
        <title>Genome sequence of the model mushroom Schizophyllum commune.</title>
        <authorList>
            <person name="Ohm R.A."/>
            <person name="de Jong J.F."/>
            <person name="Lugones L.G."/>
            <person name="Aerts A."/>
            <person name="Kothe E."/>
            <person name="Stajich J.E."/>
            <person name="de Vries R.P."/>
            <person name="Record E."/>
            <person name="Levasseur A."/>
            <person name="Baker S.E."/>
            <person name="Bartholomew K.A."/>
            <person name="Coutinho P.M."/>
            <person name="Erdmann S."/>
            <person name="Fowler T.J."/>
            <person name="Gathman A.C."/>
            <person name="Lombard V."/>
            <person name="Henrissat B."/>
            <person name="Knabe N."/>
            <person name="Kuees U."/>
            <person name="Lilly W.W."/>
            <person name="Lindquist E."/>
            <person name="Lucas S."/>
            <person name="Magnuson J.K."/>
            <person name="Piumi F."/>
            <person name="Raudaskoski M."/>
            <person name="Salamov A."/>
            <person name="Schmutz J."/>
            <person name="Schwarze F.W.M.R."/>
            <person name="vanKuyk P.A."/>
            <person name="Horton J.S."/>
            <person name="Grigoriev I.V."/>
            <person name="Woesten H.A.B."/>
        </authorList>
    </citation>
    <scope>NUCLEOTIDE SEQUENCE [LARGE SCALE GENOMIC DNA]</scope>
    <source>
        <strain evidence="2">H4-8 / FGSC 9210</strain>
    </source>
</reference>
<evidence type="ECO:0000313" key="2">
    <source>
        <dbReference type="Proteomes" id="UP000007431"/>
    </source>
</evidence>
<dbReference type="InterPro" id="IPR032675">
    <property type="entry name" value="LRR_dom_sf"/>
</dbReference>
<proteinExistence type="predicted"/>